<name>A0ABX7I3V6_9BACT</name>
<dbReference type="EMBL" id="CP056775">
    <property type="protein sequence ID" value="QRR00605.1"/>
    <property type="molecule type" value="Genomic_DNA"/>
</dbReference>
<reference evidence="1 2" key="1">
    <citation type="submission" date="2020-06" db="EMBL/GenBank/DDBJ databases">
        <title>Dyadobacter sandarakinus sp. nov., isolated from the soil of the Arctic Yellow River Station.</title>
        <authorList>
            <person name="Zhang Y."/>
            <person name="Peng F."/>
        </authorList>
    </citation>
    <scope>NUCLEOTIDE SEQUENCE [LARGE SCALE GENOMIC DNA]</scope>
    <source>
        <strain evidence="1 2">Q3-56</strain>
    </source>
</reference>
<gene>
    <name evidence="1" type="ORF">HWI92_06635</name>
</gene>
<evidence type="ECO:0000313" key="1">
    <source>
        <dbReference type="EMBL" id="QRR00605.1"/>
    </source>
</evidence>
<sequence length="649" mass="72676">MTASTDRQRADVCLQGYGIVCGLTVQVNANCDVQLGGGTAIVRDGTVITAAKQAYSYYLKEPDAEIQAYFPHQWDEQKRVNRTVLQLVPAGHFDGRLMDSLKQQNPRDLPTRNLLDDKIAVMLVSKADSARRWFLLVSPAVLAEKDGTLQQALKKPVSAEAGTVGRGIFGRPGAGKPVLSAETILRAQYPHLQLKKPVLPRFGYKQLAIADPGQPFGTDNFTNPFSRITLFKDIFGEYKAILDDFIPEFCEALEKLHELYAAVLTHKGEPYLARYRRLLAEKWQVFLAEGECLFYIQYFYDWLSDLVKAYEELCSKLVTLQSECLCDGGTNDQKDVYWLLRLGPVLGGRSSYAPVIFRDYFKPAPINGAQADQENEARFLHWRLLMMIWTFDLPQLRLDQKVLVKGRYIIPAQEFADAQDFFEEQDSDRNGVTDLEDLPLKLTPGQTPDQPLDRQAIPYYYPLDADSPYSLHNFWNYGAMLRAETRYLKSYNAFDGEDSYSHLKSTLFPLAFSLRNDPYVRAEGHIGKKALIDQAAGTVTPDWTPIAEKYNIATGFVCMPVSQLKTWLAQQTARLAVSAGAPYTVSSVVAAVEHSGGFEQGQVLVMVYVDAAGGEQIELSECKKDEAPEVPQFAIVADFTMPATANLKS</sequence>
<keyword evidence="2" id="KW-1185">Reference proteome</keyword>
<dbReference type="RefSeq" id="WP_204661818.1">
    <property type="nucleotide sequence ID" value="NZ_CP056775.1"/>
</dbReference>
<accession>A0ABX7I3V6</accession>
<organism evidence="1 2">
    <name type="scientific">Dyadobacter sandarakinus</name>
    <dbReference type="NCBI Taxonomy" id="2747268"/>
    <lineage>
        <taxon>Bacteria</taxon>
        <taxon>Pseudomonadati</taxon>
        <taxon>Bacteroidota</taxon>
        <taxon>Cytophagia</taxon>
        <taxon>Cytophagales</taxon>
        <taxon>Spirosomataceae</taxon>
        <taxon>Dyadobacter</taxon>
    </lineage>
</organism>
<evidence type="ECO:0000313" key="2">
    <source>
        <dbReference type="Proteomes" id="UP000612680"/>
    </source>
</evidence>
<proteinExistence type="predicted"/>
<dbReference type="Proteomes" id="UP000612680">
    <property type="component" value="Chromosome"/>
</dbReference>
<protein>
    <submittedName>
        <fullName evidence="1">Uncharacterized protein</fullName>
    </submittedName>
</protein>